<proteinExistence type="predicted"/>
<evidence type="ECO:0000313" key="2">
    <source>
        <dbReference type="Proteomes" id="UP000600918"/>
    </source>
</evidence>
<comment type="caution">
    <text evidence="1">The sequence shown here is derived from an EMBL/GenBank/DDBJ whole genome shotgun (WGS) entry which is preliminary data.</text>
</comment>
<sequence>MAWLGHLTILATATERERTLTITLTRGISGITRDASLNESEYLSLRESSLKFIPPDIPTITLPQRTQLSSNKLFSKEKAMQILARICSYNAYTYTKDVATSTKRVSSHMHPTPLPSVPSREQHPWLHIQSFRIIKWELARARGLPSIVGTDAFAKRHVGRL</sequence>
<dbReference type="AlphaFoldDB" id="A0A834UAH6"/>
<protein>
    <submittedName>
        <fullName evidence="1">Uncharacterized protein</fullName>
    </submittedName>
</protein>
<name>A0A834UAH6_VESPE</name>
<keyword evidence="2" id="KW-1185">Reference proteome</keyword>
<accession>A0A834UAH6</accession>
<dbReference type="EMBL" id="JACSDY010000005">
    <property type="protein sequence ID" value="KAF7426891.1"/>
    <property type="molecule type" value="Genomic_DNA"/>
</dbReference>
<evidence type="ECO:0000313" key="1">
    <source>
        <dbReference type="EMBL" id="KAF7426891.1"/>
    </source>
</evidence>
<organism evidence="1 2">
    <name type="scientific">Vespula pensylvanica</name>
    <name type="common">Western yellow jacket</name>
    <name type="synonym">Wasp</name>
    <dbReference type="NCBI Taxonomy" id="30213"/>
    <lineage>
        <taxon>Eukaryota</taxon>
        <taxon>Metazoa</taxon>
        <taxon>Ecdysozoa</taxon>
        <taxon>Arthropoda</taxon>
        <taxon>Hexapoda</taxon>
        <taxon>Insecta</taxon>
        <taxon>Pterygota</taxon>
        <taxon>Neoptera</taxon>
        <taxon>Endopterygota</taxon>
        <taxon>Hymenoptera</taxon>
        <taxon>Apocrita</taxon>
        <taxon>Aculeata</taxon>
        <taxon>Vespoidea</taxon>
        <taxon>Vespidae</taxon>
        <taxon>Vespinae</taxon>
        <taxon>Vespula</taxon>
    </lineage>
</organism>
<dbReference type="Proteomes" id="UP000600918">
    <property type="component" value="Unassembled WGS sequence"/>
</dbReference>
<gene>
    <name evidence="1" type="ORF">H0235_006585</name>
</gene>
<reference evidence="1" key="1">
    <citation type="journal article" date="2020" name="G3 (Bethesda)">
        <title>High-Quality Assemblies for Three Invasive Social Wasps from the &lt;i&gt;Vespula&lt;/i&gt; Genus.</title>
        <authorList>
            <person name="Harrop T.W.R."/>
            <person name="Guhlin J."/>
            <person name="McLaughlin G.M."/>
            <person name="Permina E."/>
            <person name="Stockwell P."/>
            <person name="Gilligan J."/>
            <person name="Le Lec M.F."/>
            <person name="Gruber M.A.M."/>
            <person name="Quinn O."/>
            <person name="Lovegrove M."/>
            <person name="Duncan E.J."/>
            <person name="Remnant E.J."/>
            <person name="Van Eeckhoven J."/>
            <person name="Graham B."/>
            <person name="Knapp R.A."/>
            <person name="Langford K.W."/>
            <person name="Kronenberg Z."/>
            <person name="Press M.O."/>
            <person name="Eacker S.M."/>
            <person name="Wilson-Rankin E.E."/>
            <person name="Purcell J."/>
            <person name="Lester P.J."/>
            <person name="Dearden P.K."/>
        </authorList>
    </citation>
    <scope>NUCLEOTIDE SEQUENCE</scope>
    <source>
        <strain evidence="1">Volc-1</strain>
    </source>
</reference>